<dbReference type="Gene3D" id="2.40.50.140">
    <property type="entry name" value="Nucleic acid-binding proteins"/>
    <property type="match status" value="1"/>
</dbReference>
<dbReference type="EMBL" id="LT629757">
    <property type="protein sequence ID" value="SDR82694.1"/>
    <property type="molecule type" value="Genomic_DNA"/>
</dbReference>
<sequence length="172" mass="16884">MTTFLVCGVVGLVVLLVSLVLGDVLDGALDALAGDAFSTAVLGGFVAAFGFGAAIADSAGAPLLVSVPVGVVAGVAVGWLAAWLTRLVRDGGSDGTLEADDLLGREGQVVSAVPADGYGTVRVLVGGHVVRLNARADGAIEPGTAVHVTSVLSPTAVTVAPVWGELGTTAEP</sequence>
<dbReference type="Proteomes" id="UP000198859">
    <property type="component" value="Chromosome I"/>
</dbReference>
<proteinExistence type="predicted"/>
<evidence type="ECO:0000256" key="1">
    <source>
        <dbReference type="SAM" id="Phobius"/>
    </source>
</evidence>
<dbReference type="OrthoDB" id="4871596at2"/>
<dbReference type="AlphaFoldDB" id="A0A1H1M767"/>
<dbReference type="RefSeq" id="WP_157682691.1">
    <property type="nucleotide sequence ID" value="NZ_LT629757.1"/>
</dbReference>
<feature type="transmembrane region" description="Helical" evidence="1">
    <location>
        <begin position="32"/>
        <end position="56"/>
    </location>
</feature>
<reference evidence="3" key="1">
    <citation type="submission" date="2016-10" db="EMBL/GenBank/DDBJ databases">
        <authorList>
            <person name="Varghese N."/>
            <person name="Submissions S."/>
        </authorList>
    </citation>
    <scope>NUCLEOTIDE SEQUENCE [LARGE SCALE GENOMIC DNA]</scope>
    <source>
        <strain evidence="3">DSM 22127</strain>
    </source>
</reference>
<evidence type="ECO:0000313" key="2">
    <source>
        <dbReference type="EMBL" id="SDR82694.1"/>
    </source>
</evidence>
<keyword evidence="1" id="KW-1133">Transmembrane helix</keyword>
<feature type="transmembrane region" description="Helical" evidence="1">
    <location>
        <begin position="63"/>
        <end position="84"/>
    </location>
</feature>
<organism evidence="2 3">
    <name type="scientific">Nocardioides scoriae</name>
    <dbReference type="NCBI Taxonomy" id="642780"/>
    <lineage>
        <taxon>Bacteria</taxon>
        <taxon>Bacillati</taxon>
        <taxon>Actinomycetota</taxon>
        <taxon>Actinomycetes</taxon>
        <taxon>Propionibacteriales</taxon>
        <taxon>Nocardioidaceae</taxon>
        <taxon>Nocardioides</taxon>
    </lineage>
</organism>
<keyword evidence="1" id="KW-0472">Membrane</keyword>
<keyword evidence="3" id="KW-1185">Reference proteome</keyword>
<evidence type="ECO:0000313" key="3">
    <source>
        <dbReference type="Proteomes" id="UP000198859"/>
    </source>
</evidence>
<gene>
    <name evidence="2" type="ORF">SAMN04488570_0494</name>
</gene>
<keyword evidence="1" id="KW-0812">Transmembrane</keyword>
<dbReference type="InterPro" id="IPR012340">
    <property type="entry name" value="NA-bd_OB-fold"/>
</dbReference>
<accession>A0A1H1M767</accession>
<protein>
    <submittedName>
        <fullName evidence="2">Uncharacterized protein</fullName>
    </submittedName>
</protein>
<dbReference type="STRING" id="642780.SAMN04488570_0494"/>
<name>A0A1H1M767_9ACTN</name>